<dbReference type="InterPro" id="IPR036291">
    <property type="entry name" value="NAD(P)-bd_dom_sf"/>
</dbReference>
<name>A0A2P6NYJ5_9EUKA</name>
<evidence type="ECO:0000256" key="1">
    <source>
        <dbReference type="ARBA" id="ARBA00023002"/>
    </source>
</evidence>
<dbReference type="GO" id="GO:0016491">
    <property type="term" value="F:oxidoreductase activity"/>
    <property type="evidence" value="ECO:0007669"/>
    <property type="project" value="UniProtKB-KW"/>
</dbReference>
<gene>
    <name evidence="2" type="ORF">PROFUN_02313</name>
</gene>
<dbReference type="PANTHER" id="PTHR43157">
    <property type="entry name" value="PHOSPHATIDYLINOSITOL-GLYCAN BIOSYNTHESIS CLASS F PROTEIN-RELATED"/>
    <property type="match status" value="1"/>
</dbReference>
<proteinExistence type="predicted"/>
<dbReference type="Gene3D" id="3.40.50.720">
    <property type="entry name" value="NAD(P)-binding Rossmann-like Domain"/>
    <property type="match status" value="2"/>
</dbReference>
<dbReference type="AlphaFoldDB" id="A0A2P6NYJ5"/>
<reference evidence="2 3" key="1">
    <citation type="journal article" date="2018" name="Genome Biol. Evol.">
        <title>Multiple Roots of Fruiting Body Formation in Amoebozoa.</title>
        <authorList>
            <person name="Hillmann F."/>
            <person name="Forbes G."/>
            <person name="Novohradska S."/>
            <person name="Ferling I."/>
            <person name="Riege K."/>
            <person name="Groth M."/>
            <person name="Westermann M."/>
            <person name="Marz M."/>
            <person name="Spaller T."/>
            <person name="Winckler T."/>
            <person name="Schaap P."/>
            <person name="Glockner G."/>
        </authorList>
    </citation>
    <scope>NUCLEOTIDE SEQUENCE [LARGE SCALE GENOMIC DNA]</scope>
    <source>
        <strain evidence="2 3">Jena</strain>
    </source>
</reference>
<dbReference type="Proteomes" id="UP000241769">
    <property type="component" value="Unassembled WGS sequence"/>
</dbReference>
<sequence>MNTRFADFFKSQWLTTVPLYNRDLSGQTIIVTGSNTGLGFEAVKHLATMNPERIIIACRDTQKGEKAKEEAQKRSESRIEVWKLDLADFASVIAFAKRFETTGWPLHVLLSNAGVALTEWSVTKDGYETTLQVNHLANLLLILKLLPVLKKTKESGFEPRVVVVASEVHSWTKFPEQSKESIIAALNDSKQSDIEERYPTSKLLNVYMTRHLGPILQKEGISIHCLNPGFCHSELSRTAAGLRAIFFRVFKFLMARTTEEGSRTLVHAAVHEDLLLKNGPGGRYWTECREMSPSPFAIDRRLQERVMKDRLREVYRQQFRITYSAGANFGSAGAKELKLRHKMNFKPTDFFRNQWLTVVPLYNRDLSGQTIVVTGSNTGLGFEAVKHLSTMNPERIIIACRDTQKGERAKEEVQTGTETRIEVWKLDLSDFASVVAFTKRFEATGWPLHVLLSNAAAAFINNQWTSTADGYETTLQVNHLANLLLILKLLPVLKKTKESGFEPRVVVVASDAHFWAKFPAEEEDPISALNDPKRTRIEDRYAVSKLLNVFMTRHLGPILQKEGISIHCLNPGFCHSELARTAAGLKDIFIRVFKFLMARTTEEGSRTLVHAAVHEDLLLKNGPGGRYWAECREMSPSRLAIDRRLQERIDTTMHGAEL</sequence>
<dbReference type="PANTHER" id="PTHR43157:SF31">
    <property type="entry name" value="PHOSPHATIDYLINOSITOL-GLYCAN BIOSYNTHESIS CLASS F PROTEIN"/>
    <property type="match status" value="1"/>
</dbReference>
<dbReference type="EMBL" id="MDYQ01000006">
    <property type="protein sequence ID" value="PRP89035.1"/>
    <property type="molecule type" value="Genomic_DNA"/>
</dbReference>
<protein>
    <submittedName>
        <fullName evidence="2">Short-chain dehydrogenase</fullName>
    </submittedName>
</protein>
<dbReference type="OrthoDB" id="25491at2759"/>
<dbReference type="STRING" id="1890364.A0A2P6NYJ5"/>
<dbReference type="PRINTS" id="PR00081">
    <property type="entry name" value="GDHRDH"/>
</dbReference>
<comment type="caution">
    <text evidence="2">The sequence shown here is derived from an EMBL/GenBank/DDBJ whole genome shotgun (WGS) entry which is preliminary data.</text>
</comment>
<accession>A0A2P6NYJ5</accession>
<keyword evidence="3" id="KW-1185">Reference proteome</keyword>
<dbReference type="SUPFAM" id="SSF51735">
    <property type="entry name" value="NAD(P)-binding Rossmann-fold domains"/>
    <property type="match status" value="2"/>
</dbReference>
<evidence type="ECO:0000313" key="2">
    <source>
        <dbReference type="EMBL" id="PRP89035.1"/>
    </source>
</evidence>
<dbReference type="InterPro" id="IPR002347">
    <property type="entry name" value="SDR_fam"/>
</dbReference>
<keyword evidence="1" id="KW-0560">Oxidoreductase</keyword>
<dbReference type="InParanoid" id="A0A2P6NYJ5"/>
<organism evidence="2 3">
    <name type="scientific">Planoprotostelium fungivorum</name>
    <dbReference type="NCBI Taxonomy" id="1890364"/>
    <lineage>
        <taxon>Eukaryota</taxon>
        <taxon>Amoebozoa</taxon>
        <taxon>Evosea</taxon>
        <taxon>Variosea</taxon>
        <taxon>Cavosteliida</taxon>
        <taxon>Cavosteliaceae</taxon>
        <taxon>Planoprotostelium</taxon>
    </lineage>
</organism>
<evidence type="ECO:0000313" key="3">
    <source>
        <dbReference type="Proteomes" id="UP000241769"/>
    </source>
</evidence>
<dbReference type="Pfam" id="PF00106">
    <property type="entry name" value="adh_short"/>
    <property type="match status" value="2"/>
</dbReference>